<protein>
    <submittedName>
        <fullName evidence="2">Uncharacterized protein</fullName>
    </submittedName>
</protein>
<accession>A0A5B7G1A5</accession>
<dbReference type="EMBL" id="VSRR010011063">
    <property type="protein sequence ID" value="MPC52672.1"/>
    <property type="molecule type" value="Genomic_DNA"/>
</dbReference>
<comment type="caution">
    <text evidence="2">The sequence shown here is derived from an EMBL/GenBank/DDBJ whole genome shotgun (WGS) entry which is preliminary data.</text>
</comment>
<gene>
    <name evidence="2" type="ORF">E2C01_046548</name>
</gene>
<name>A0A5B7G1A5_PORTR</name>
<feature type="region of interest" description="Disordered" evidence="1">
    <location>
        <begin position="1"/>
        <end position="67"/>
    </location>
</feature>
<feature type="compositionally biased region" description="Low complexity" evidence="1">
    <location>
        <begin position="14"/>
        <end position="31"/>
    </location>
</feature>
<reference evidence="2 3" key="1">
    <citation type="submission" date="2019-05" db="EMBL/GenBank/DDBJ databases">
        <title>Another draft genome of Portunus trituberculatus and its Hox gene families provides insights of decapod evolution.</title>
        <authorList>
            <person name="Jeong J.-H."/>
            <person name="Song I."/>
            <person name="Kim S."/>
            <person name="Choi T."/>
            <person name="Kim D."/>
            <person name="Ryu S."/>
            <person name="Kim W."/>
        </authorList>
    </citation>
    <scope>NUCLEOTIDE SEQUENCE [LARGE SCALE GENOMIC DNA]</scope>
    <source>
        <tissue evidence="2">Muscle</tissue>
    </source>
</reference>
<dbReference type="AlphaFoldDB" id="A0A5B7G1A5"/>
<organism evidence="2 3">
    <name type="scientific">Portunus trituberculatus</name>
    <name type="common">Swimming crab</name>
    <name type="synonym">Neptunus trituberculatus</name>
    <dbReference type="NCBI Taxonomy" id="210409"/>
    <lineage>
        <taxon>Eukaryota</taxon>
        <taxon>Metazoa</taxon>
        <taxon>Ecdysozoa</taxon>
        <taxon>Arthropoda</taxon>
        <taxon>Crustacea</taxon>
        <taxon>Multicrustacea</taxon>
        <taxon>Malacostraca</taxon>
        <taxon>Eumalacostraca</taxon>
        <taxon>Eucarida</taxon>
        <taxon>Decapoda</taxon>
        <taxon>Pleocyemata</taxon>
        <taxon>Brachyura</taxon>
        <taxon>Eubrachyura</taxon>
        <taxon>Portunoidea</taxon>
        <taxon>Portunidae</taxon>
        <taxon>Portuninae</taxon>
        <taxon>Portunus</taxon>
    </lineage>
</organism>
<sequence length="109" mass="12090">MGHYPRSATRRYASHCSHAPSAAPTTALTDGTGAGGEQRLGGGSSRRGLDRRVDSARRVRRAEGGRPPSVLNKLWDARWLTRLPFLYPLADVRPQYQPTIETRMRHPGL</sequence>
<dbReference type="Proteomes" id="UP000324222">
    <property type="component" value="Unassembled WGS sequence"/>
</dbReference>
<evidence type="ECO:0000313" key="2">
    <source>
        <dbReference type="EMBL" id="MPC52672.1"/>
    </source>
</evidence>
<evidence type="ECO:0000256" key="1">
    <source>
        <dbReference type="SAM" id="MobiDB-lite"/>
    </source>
</evidence>
<feature type="compositionally biased region" description="Gly residues" evidence="1">
    <location>
        <begin position="32"/>
        <end position="45"/>
    </location>
</feature>
<proteinExistence type="predicted"/>
<evidence type="ECO:0000313" key="3">
    <source>
        <dbReference type="Proteomes" id="UP000324222"/>
    </source>
</evidence>
<keyword evidence="3" id="KW-1185">Reference proteome</keyword>
<feature type="compositionally biased region" description="Basic and acidic residues" evidence="1">
    <location>
        <begin position="47"/>
        <end position="64"/>
    </location>
</feature>